<feature type="transmembrane region" description="Helical" evidence="2">
    <location>
        <begin position="75"/>
        <end position="93"/>
    </location>
</feature>
<dbReference type="Proteomes" id="UP000830671">
    <property type="component" value="Chromosome 8"/>
</dbReference>
<proteinExistence type="predicted"/>
<dbReference type="AlphaFoldDB" id="A0A9Q8T6H3"/>
<dbReference type="GeneID" id="73349175"/>
<organism evidence="4 5">
    <name type="scientific">Colletotrichum lupini</name>
    <dbReference type="NCBI Taxonomy" id="145971"/>
    <lineage>
        <taxon>Eukaryota</taxon>
        <taxon>Fungi</taxon>
        <taxon>Dikarya</taxon>
        <taxon>Ascomycota</taxon>
        <taxon>Pezizomycotina</taxon>
        <taxon>Sordariomycetes</taxon>
        <taxon>Hypocreomycetidae</taxon>
        <taxon>Glomerellales</taxon>
        <taxon>Glomerellaceae</taxon>
        <taxon>Colletotrichum</taxon>
        <taxon>Colletotrichum acutatum species complex</taxon>
    </lineage>
</organism>
<evidence type="ECO:0000313" key="5">
    <source>
        <dbReference type="Proteomes" id="UP000830671"/>
    </source>
</evidence>
<dbReference type="InterPro" id="IPR000620">
    <property type="entry name" value="EamA_dom"/>
</dbReference>
<dbReference type="InterPro" id="IPR037185">
    <property type="entry name" value="EmrE-like"/>
</dbReference>
<keyword evidence="2" id="KW-0812">Transmembrane</keyword>
<feature type="transmembrane region" description="Helical" evidence="2">
    <location>
        <begin position="201"/>
        <end position="217"/>
    </location>
</feature>
<dbReference type="SUPFAM" id="SSF103481">
    <property type="entry name" value="Multidrug resistance efflux transporter EmrE"/>
    <property type="match status" value="1"/>
</dbReference>
<sequence length="271" mass="29555">MLRQRQAAAASAPDRRSQKDQIPTMAGATTTTLDNERSPLLPRHEDDAHSEPPTEAEDDDEQATESMAWARRNQWIVLAVASGACAAFNGVFAKFLKTKFTVLLCQSSLFLSWTTTELTTTISQAISNFLHLQDIEGAFEVVMRAVFFGLNLVFNGIMWTLFTKALAKGQSTTQVSIMNTSSNFVITAMLGFVIFSESLPPLWWVGAAMLVAGNVIIGRKDEEADKSGDYAPVPQQPGLAPVPLDGGDEDKDSEDEDIVDLGDLNSAEHRT</sequence>
<dbReference type="KEGG" id="clup:CLUP02_15241"/>
<feature type="region of interest" description="Disordered" evidence="1">
    <location>
        <begin position="225"/>
        <end position="271"/>
    </location>
</feature>
<dbReference type="Pfam" id="PF00892">
    <property type="entry name" value="EamA"/>
    <property type="match status" value="1"/>
</dbReference>
<dbReference type="RefSeq" id="XP_049151311.1">
    <property type="nucleotide sequence ID" value="XM_049294165.1"/>
</dbReference>
<evidence type="ECO:0000313" key="4">
    <source>
        <dbReference type="EMBL" id="UQC89710.1"/>
    </source>
</evidence>
<reference evidence="4" key="1">
    <citation type="journal article" date="2021" name="Mol. Plant Microbe Interact.">
        <title>Complete Genome Sequence of the Plant-Pathogenic Fungus Colletotrichum lupini.</title>
        <authorList>
            <person name="Baroncelli R."/>
            <person name="Pensec F."/>
            <person name="Da Lio D."/>
            <person name="Boufleur T."/>
            <person name="Vicente I."/>
            <person name="Sarrocco S."/>
            <person name="Picot A."/>
            <person name="Baraldi E."/>
            <person name="Sukno S."/>
            <person name="Thon M."/>
            <person name="Le Floch G."/>
        </authorList>
    </citation>
    <scope>NUCLEOTIDE SEQUENCE</scope>
    <source>
        <strain evidence="4">IMI 504893</strain>
    </source>
</reference>
<feature type="compositionally biased region" description="Acidic residues" evidence="1">
    <location>
        <begin position="54"/>
        <end position="63"/>
    </location>
</feature>
<feature type="transmembrane region" description="Helical" evidence="2">
    <location>
        <begin position="141"/>
        <end position="163"/>
    </location>
</feature>
<name>A0A9Q8T6H3_9PEZI</name>
<gene>
    <name evidence="4" type="ORF">CLUP02_15241</name>
</gene>
<feature type="transmembrane region" description="Helical" evidence="2">
    <location>
        <begin position="175"/>
        <end position="195"/>
    </location>
</feature>
<dbReference type="PANTHER" id="PTHR31965:SF1">
    <property type="entry name" value="TRANSMEMBRANE PROTEIN 42"/>
    <property type="match status" value="1"/>
</dbReference>
<evidence type="ECO:0000256" key="2">
    <source>
        <dbReference type="SAM" id="Phobius"/>
    </source>
</evidence>
<feature type="domain" description="EamA" evidence="3">
    <location>
        <begin position="75"/>
        <end position="217"/>
    </location>
</feature>
<dbReference type="InterPro" id="IPR039632">
    <property type="entry name" value="TMEM42"/>
</dbReference>
<keyword evidence="2" id="KW-1133">Transmembrane helix</keyword>
<keyword evidence="2" id="KW-0472">Membrane</keyword>
<evidence type="ECO:0000259" key="3">
    <source>
        <dbReference type="Pfam" id="PF00892"/>
    </source>
</evidence>
<dbReference type="GO" id="GO:0016020">
    <property type="term" value="C:membrane"/>
    <property type="evidence" value="ECO:0007669"/>
    <property type="project" value="InterPro"/>
</dbReference>
<dbReference type="PANTHER" id="PTHR31965">
    <property type="entry name" value="TRANSMEMBRANE PROTEIN 42"/>
    <property type="match status" value="1"/>
</dbReference>
<dbReference type="EMBL" id="CP019480">
    <property type="protein sequence ID" value="UQC89710.1"/>
    <property type="molecule type" value="Genomic_DNA"/>
</dbReference>
<evidence type="ECO:0000256" key="1">
    <source>
        <dbReference type="SAM" id="MobiDB-lite"/>
    </source>
</evidence>
<feature type="region of interest" description="Disordered" evidence="1">
    <location>
        <begin position="1"/>
        <end position="65"/>
    </location>
</feature>
<keyword evidence="5" id="KW-1185">Reference proteome</keyword>
<accession>A0A9Q8T6H3</accession>
<feature type="compositionally biased region" description="Acidic residues" evidence="1">
    <location>
        <begin position="246"/>
        <end position="260"/>
    </location>
</feature>
<feature type="compositionally biased region" description="Basic and acidic residues" evidence="1">
    <location>
        <begin position="34"/>
        <end position="52"/>
    </location>
</feature>
<protein>
    <recommendedName>
        <fullName evidence="3">EamA domain-containing protein</fullName>
    </recommendedName>
</protein>